<dbReference type="InterPro" id="IPR001610">
    <property type="entry name" value="PAC"/>
</dbReference>
<dbReference type="AlphaFoldDB" id="A0A2T0Q0W3"/>
<dbReference type="InterPro" id="IPR035965">
    <property type="entry name" value="PAS-like_dom_sf"/>
</dbReference>
<dbReference type="SUPFAM" id="SSF55785">
    <property type="entry name" value="PYP-like sensor domain (PAS domain)"/>
    <property type="match status" value="2"/>
</dbReference>
<dbReference type="InterPro" id="IPR003018">
    <property type="entry name" value="GAF"/>
</dbReference>
<dbReference type="GO" id="GO:0016791">
    <property type="term" value="F:phosphatase activity"/>
    <property type="evidence" value="ECO:0007669"/>
    <property type="project" value="TreeGrafter"/>
</dbReference>
<gene>
    <name evidence="4" type="ORF">CLV72_106392</name>
</gene>
<dbReference type="SUPFAM" id="SSF55781">
    <property type="entry name" value="GAF domain-like"/>
    <property type="match status" value="1"/>
</dbReference>
<dbReference type="Pfam" id="PF08448">
    <property type="entry name" value="PAS_4"/>
    <property type="match status" value="1"/>
</dbReference>
<dbReference type="InterPro" id="IPR029016">
    <property type="entry name" value="GAF-like_dom_sf"/>
</dbReference>
<comment type="caution">
    <text evidence="4">The sequence shown here is derived from an EMBL/GenBank/DDBJ whole genome shotgun (WGS) entry which is preliminary data.</text>
</comment>
<dbReference type="NCBIfam" id="TIGR00229">
    <property type="entry name" value="sensory_box"/>
    <property type="match status" value="2"/>
</dbReference>
<dbReference type="Pfam" id="PF08447">
    <property type="entry name" value="PAS_3"/>
    <property type="match status" value="1"/>
</dbReference>
<dbReference type="OrthoDB" id="118142at2"/>
<dbReference type="InterPro" id="IPR052016">
    <property type="entry name" value="Bact_Sigma-Reg"/>
</dbReference>
<evidence type="ECO:0000259" key="3">
    <source>
        <dbReference type="PROSITE" id="PS50113"/>
    </source>
</evidence>
<evidence type="ECO:0000313" key="4">
    <source>
        <dbReference type="EMBL" id="PRX97355.1"/>
    </source>
</evidence>
<keyword evidence="1" id="KW-0378">Hydrolase</keyword>
<sequence>MSTETSVPSQRNGLAKLGAADTNLLSALLKRAPVGFAFFAPDLSFQRVNATLAQVYGLEEADCLGRRPSEVLPAGAGAAHEAALRRVLDGESAANGSHRTPGEPVQHWSLSWFPSHDDDGVIDGIAMIAIDVTDQRAAEEDVRRSEERYRSLVQASTQVIWVAAPDGQIREDSPEWRAITGQDLPEYLGDGWMETLHPDDLDRVRSQWRQAVATRTSVDTRFRVRTRNGGYRSFESHAVPIIRGGEVVEWVGANTDVTQQREADEMRQRLTQQLSEAALRTARLQQATSQLAEALTVSEVVRVIGEVGVASVGVDRAAVALLDRERLRLRLVNPEGVPDVPGAPAPVQALDVPSVMTIAVNERRPVIVEDPEQLRRLLESSPDAEDFLAHTDERAWVGLPLLAAGSVLGALRFSFGHTRRISDEERVFLEALAGQCALAVERAQMYEREHSAAETLQLSLLPDTLPDVAGLRFGRMYRSGTQHVQVGGDWYDAFVLPDGRLAGVVGDVMGKGLKAAAGMSRVRNALRALAYADPDPGAVLSGLDRVFTATEREDQVATLAYFVLDPATGEGVYASAGHPPPLLLGGGGAAELFAEEAGTPLGVPNGGEPYEGRGFTMPPGSTLVLYSDGLVENRKRGVGTGLDTLVTVGAAAPADQAGDPDRLIEYLVERMLAGYEQDDDVTLLAVHIPIRDN</sequence>
<dbReference type="Gene3D" id="3.30.450.40">
    <property type="match status" value="1"/>
</dbReference>
<dbReference type="Proteomes" id="UP000237846">
    <property type="component" value="Unassembled WGS sequence"/>
</dbReference>
<reference evidence="4 5" key="1">
    <citation type="submission" date="2018-03" db="EMBL/GenBank/DDBJ databases">
        <title>Genomic Encyclopedia of Archaeal and Bacterial Type Strains, Phase II (KMG-II): from individual species to whole genera.</title>
        <authorList>
            <person name="Goeker M."/>
        </authorList>
    </citation>
    <scope>NUCLEOTIDE SEQUENCE [LARGE SCALE GENOMIC DNA]</scope>
    <source>
        <strain evidence="4 5">DSM 45601</strain>
    </source>
</reference>
<dbReference type="InterPro" id="IPR000700">
    <property type="entry name" value="PAS-assoc_C"/>
</dbReference>
<dbReference type="RefSeq" id="WP_106249369.1">
    <property type="nucleotide sequence ID" value="NZ_PVZC01000006.1"/>
</dbReference>
<dbReference type="InterPro" id="IPR013655">
    <property type="entry name" value="PAS_fold_3"/>
</dbReference>
<dbReference type="FunFam" id="3.30.450.20:FF:000099">
    <property type="entry name" value="Sensory box sensor histidine kinase"/>
    <property type="match status" value="1"/>
</dbReference>
<dbReference type="Pfam" id="PF07228">
    <property type="entry name" value="SpoIIE"/>
    <property type="match status" value="1"/>
</dbReference>
<dbReference type="SUPFAM" id="SSF81606">
    <property type="entry name" value="PP2C-like"/>
    <property type="match status" value="1"/>
</dbReference>
<evidence type="ECO:0000313" key="5">
    <source>
        <dbReference type="Proteomes" id="UP000237846"/>
    </source>
</evidence>
<dbReference type="PROSITE" id="PS50112">
    <property type="entry name" value="PAS"/>
    <property type="match status" value="1"/>
</dbReference>
<dbReference type="InterPro" id="IPR000014">
    <property type="entry name" value="PAS"/>
</dbReference>
<keyword evidence="5" id="KW-1185">Reference proteome</keyword>
<proteinExistence type="predicted"/>
<evidence type="ECO:0000259" key="2">
    <source>
        <dbReference type="PROSITE" id="PS50112"/>
    </source>
</evidence>
<dbReference type="InterPro" id="IPR036457">
    <property type="entry name" value="PPM-type-like_dom_sf"/>
</dbReference>
<dbReference type="Pfam" id="PF13185">
    <property type="entry name" value="GAF_2"/>
    <property type="match status" value="1"/>
</dbReference>
<organism evidence="4 5">
    <name type="scientific">Allonocardiopsis opalescens</name>
    <dbReference type="NCBI Taxonomy" id="1144618"/>
    <lineage>
        <taxon>Bacteria</taxon>
        <taxon>Bacillati</taxon>
        <taxon>Actinomycetota</taxon>
        <taxon>Actinomycetes</taxon>
        <taxon>Streptosporangiales</taxon>
        <taxon>Allonocardiopsis</taxon>
    </lineage>
</organism>
<dbReference type="PANTHER" id="PTHR43156:SF2">
    <property type="entry name" value="STAGE II SPORULATION PROTEIN E"/>
    <property type="match status" value="1"/>
</dbReference>
<dbReference type="SMART" id="SM00065">
    <property type="entry name" value="GAF"/>
    <property type="match status" value="1"/>
</dbReference>
<dbReference type="PROSITE" id="PS50113">
    <property type="entry name" value="PAC"/>
    <property type="match status" value="1"/>
</dbReference>
<dbReference type="SMART" id="SM00086">
    <property type="entry name" value="PAC"/>
    <property type="match status" value="1"/>
</dbReference>
<accession>A0A2T0Q0W3</accession>
<dbReference type="PANTHER" id="PTHR43156">
    <property type="entry name" value="STAGE II SPORULATION PROTEIN E-RELATED"/>
    <property type="match status" value="1"/>
</dbReference>
<feature type="domain" description="PAS" evidence="2">
    <location>
        <begin position="145"/>
        <end position="215"/>
    </location>
</feature>
<dbReference type="InterPro" id="IPR001932">
    <property type="entry name" value="PPM-type_phosphatase-like_dom"/>
</dbReference>
<dbReference type="Gene3D" id="3.30.450.20">
    <property type="entry name" value="PAS domain"/>
    <property type="match status" value="2"/>
</dbReference>
<protein>
    <submittedName>
        <fullName evidence="4">PAS domain S-box-containing protein</fullName>
    </submittedName>
</protein>
<evidence type="ECO:0000256" key="1">
    <source>
        <dbReference type="ARBA" id="ARBA00022801"/>
    </source>
</evidence>
<dbReference type="SMART" id="SM00331">
    <property type="entry name" value="PP2C_SIG"/>
    <property type="match status" value="1"/>
</dbReference>
<dbReference type="SMART" id="SM00091">
    <property type="entry name" value="PAS"/>
    <property type="match status" value="2"/>
</dbReference>
<dbReference type="CDD" id="cd00130">
    <property type="entry name" value="PAS"/>
    <property type="match status" value="2"/>
</dbReference>
<dbReference type="Gene3D" id="3.60.40.10">
    <property type="entry name" value="PPM-type phosphatase domain"/>
    <property type="match status" value="1"/>
</dbReference>
<feature type="domain" description="PAC" evidence="3">
    <location>
        <begin position="218"/>
        <end position="269"/>
    </location>
</feature>
<dbReference type="EMBL" id="PVZC01000006">
    <property type="protein sequence ID" value="PRX97355.1"/>
    <property type="molecule type" value="Genomic_DNA"/>
</dbReference>
<name>A0A2T0Q0W3_9ACTN</name>
<dbReference type="InterPro" id="IPR013656">
    <property type="entry name" value="PAS_4"/>
</dbReference>